<dbReference type="PANTHER" id="PTHR13822">
    <property type="entry name" value="ATP SYNTHASE DELTA/EPSILON CHAIN"/>
    <property type="match status" value="1"/>
</dbReference>
<evidence type="ECO:0000256" key="3">
    <source>
        <dbReference type="ARBA" id="ARBA00022448"/>
    </source>
</evidence>
<evidence type="ECO:0000313" key="10">
    <source>
        <dbReference type="Proteomes" id="UP000230903"/>
    </source>
</evidence>
<feature type="domain" description="ATP synthase F1 complex delta/epsilon subunit N-terminal" evidence="8">
    <location>
        <begin position="1"/>
        <end position="73"/>
    </location>
</feature>
<dbReference type="SUPFAM" id="SSF51344">
    <property type="entry name" value="Epsilon subunit of F1F0-ATP synthase N-terminal domain"/>
    <property type="match status" value="1"/>
</dbReference>
<dbReference type="CDD" id="cd12152">
    <property type="entry name" value="F1-ATPase_delta"/>
    <property type="match status" value="1"/>
</dbReference>
<comment type="subcellular location">
    <subcellularLocation>
        <location evidence="1">Endomembrane system</location>
        <topology evidence="1">Peripheral membrane protein</topology>
    </subcellularLocation>
</comment>
<dbReference type="GO" id="GO:0012505">
    <property type="term" value="C:endomembrane system"/>
    <property type="evidence" value="ECO:0007669"/>
    <property type="project" value="UniProtKB-SubCell"/>
</dbReference>
<evidence type="ECO:0000256" key="1">
    <source>
        <dbReference type="ARBA" id="ARBA00004184"/>
    </source>
</evidence>
<dbReference type="PANTHER" id="PTHR13822:SF10">
    <property type="entry name" value="ATP SYNTHASE EPSILON CHAIN, CHLOROPLASTIC"/>
    <property type="match status" value="1"/>
</dbReference>
<dbReference type="InterPro" id="IPR001469">
    <property type="entry name" value="ATP_synth_F1_dsu/esu"/>
</dbReference>
<name>A0A2H0UMW7_9BACT</name>
<proteinExistence type="inferred from homology"/>
<reference evidence="10" key="1">
    <citation type="submission" date="2017-09" db="EMBL/GenBank/DDBJ databases">
        <title>Depth-based differentiation of microbial function through sediment-hosted aquifers and enrichment of novel symbionts in the deep terrestrial subsurface.</title>
        <authorList>
            <person name="Probst A.J."/>
            <person name="Ladd B."/>
            <person name="Jarett J.K."/>
            <person name="Geller-Mcgrath D.E."/>
            <person name="Sieber C.M.K."/>
            <person name="Emerson J.B."/>
            <person name="Anantharaman K."/>
            <person name="Thomas B.C."/>
            <person name="Malmstrom R."/>
            <person name="Stieglmeier M."/>
            <person name="Klingl A."/>
            <person name="Woyke T."/>
            <person name="Ryan C.M."/>
            <person name="Banfield J.F."/>
        </authorList>
    </citation>
    <scope>NUCLEOTIDE SEQUENCE [LARGE SCALE GENOMIC DNA]</scope>
</reference>
<dbReference type="GO" id="GO:0045259">
    <property type="term" value="C:proton-transporting ATP synthase complex"/>
    <property type="evidence" value="ECO:0007669"/>
    <property type="project" value="UniProtKB-KW"/>
</dbReference>
<keyword evidence="7" id="KW-0066">ATP synthesis</keyword>
<evidence type="ECO:0000256" key="7">
    <source>
        <dbReference type="ARBA" id="ARBA00023310"/>
    </source>
</evidence>
<keyword evidence="6" id="KW-0139">CF(1)</keyword>
<sequence length="81" mass="8554">MELVLVTMSGVVFSGKASKVTIPTTSGQITVLPKHTPLISQISPGLLIAHTDEGKKEFTVGPGVLEVRRNGWVVALIDSAE</sequence>
<evidence type="ECO:0000259" key="8">
    <source>
        <dbReference type="Pfam" id="PF02823"/>
    </source>
</evidence>
<dbReference type="GO" id="GO:0046933">
    <property type="term" value="F:proton-transporting ATP synthase activity, rotational mechanism"/>
    <property type="evidence" value="ECO:0007669"/>
    <property type="project" value="InterPro"/>
</dbReference>
<dbReference type="InterPro" id="IPR020546">
    <property type="entry name" value="ATP_synth_F1_dsu/esu_N"/>
</dbReference>
<keyword evidence="5" id="KW-0472">Membrane</keyword>
<organism evidence="9 10">
    <name type="scientific">Candidatus Harrisonbacteria bacterium CG10_big_fil_rev_8_21_14_0_10_45_28</name>
    <dbReference type="NCBI Taxonomy" id="1974586"/>
    <lineage>
        <taxon>Bacteria</taxon>
        <taxon>Candidatus Harrisoniibacteriota</taxon>
    </lineage>
</organism>
<dbReference type="Gene3D" id="2.60.15.10">
    <property type="entry name" value="F0F1 ATP synthase delta/epsilon subunit, N-terminal"/>
    <property type="match status" value="1"/>
</dbReference>
<evidence type="ECO:0000256" key="4">
    <source>
        <dbReference type="ARBA" id="ARBA00023065"/>
    </source>
</evidence>
<keyword evidence="3" id="KW-0813">Transport</keyword>
<evidence type="ECO:0000256" key="6">
    <source>
        <dbReference type="ARBA" id="ARBA00023196"/>
    </source>
</evidence>
<gene>
    <name evidence="9" type="ORF">COU10_03040</name>
</gene>
<comment type="similarity">
    <text evidence="2">Belongs to the ATPase epsilon chain family.</text>
</comment>
<evidence type="ECO:0000256" key="5">
    <source>
        <dbReference type="ARBA" id="ARBA00023136"/>
    </source>
</evidence>
<dbReference type="AlphaFoldDB" id="A0A2H0UMW7"/>
<protein>
    <recommendedName>
        <fullName evidence="8">ATP synthase F1 complex delta/epsilon subunit N-terminal domain-containing protein</fullName>
    </recommendedName>
</protein>
<dbReference type="EMBL" id="PFBC01000049">
    <property type="protein sequence ID" value="PIR87733.1"/>
    <property type="molecule type" value="Genomic_DNA"/>
</dbReference>
<dbReference type="Pfam" id="PF02823">
    <property type="entry name" value="ATP-synt_DE_N"/>
    <property type="match status" value="1"/>
</dbReference>
<comment type="caution">
    <text evidence="9">The sequence shown here is derived from an EMBL/GenBank/DDBJ whole genome shotgun (WGS) entry which is preliminary data.</text>
</comment>
<evidence type="ECO:0000256" key="2">
    <source>
        <dbReference type="ARBA" id="ARBA00005712"/>
    </source>
</evidence>
<dbReference type="InterPro" id="IPR036771">
    <property type="entry name" value="ATPsynth_dsu/esu_N"/>
</dbReference>
<accession>A0A2H0UMW7</accession>
<evidence type="ECO:0000313" key="9">
    <source>
        <dbReference type="EMBL" id="PIR87733.1"/>
    </source>
</evidence>
<dbReference type="Proteomes" id="UP000230903">
    <property type="component" value="Unassembled WGS sequence"/>
</dbReference>
<keyword evidence="4" id="KW-0406">Ion transport</keyword>